<organism evidence="1 2">
    <name type="scientific">Mycetomoellerius zeteki</name>
    <dbReference type="NCBI Taxonomy" id="64791"/>
    <lineage>
        <taxon>Eukaryota</taxon>
        <taxon>Metazoa</taxon>
        <taxon>Ecdysozoa</taxon>
        <taxon>Arthropoda</taxon>
        <taxon>Hexapoda</taxon>
        <taxon>Insecta</taxon>
        <taxon>Pterygota</taxon>
        <taxon>Neoptera</taxon>
        <taxon>Endopterygota</taxon>
        <taxon>Hymenoptera</taxon>
        <taxon>Apocrita</taxon>
        <taxon>Aculeata</taxon>
        <taxon>Formicoidea</taxon>
        <taxon>Formicidae</taxon>
        <taxon>Myrmicinae</taxon>
        <taxon>Mycetomoellerius</taxon>
    </lineage>
</organism>
<dbReference type="EMBL" id="KQ982138">
    <property type="protein sequence ID" value="KYQ59657.1"/>
    <property type="molecule type" value="Genomic_DNA"/>
</dbReference>
<name>A0A151XH19_9HYME</name>
<protein>
    <submittedName>
        <fullName evidence="1">Uncharacterized protein</fullName>
    </submittedName>
</protein>
<gene>
    <name evidence="1" type="ORF">ALC60_01323</name>
</gene>
<proteinExistence type="predicted"/>
<keyword evidence="2" id="KW-1185">Reference proteome</keyword>
<dbReference type="AlphaFoldDB" id="A0A151XH19"/>
<evidence type="ECO:0000313" key="1">
    <source>
        <dbReference type="EMBL" id="KYQ59657.1"/>
    </source>
</evidence>
<evidence type="ECO:0000313" key="2">
    <source>
        <dbReference type="Proteomes" id="UP000075809"/>
    </source>
</evidence>
<dbReference type="Proteomes" id="UP000075809">
    <property type="component" value="Unassembled WGS sequence"/>
</dbReference>
<accession>A0A151XH19</accession>
<reference evidence="1 2" key="1">
    <citation type="submission" date="2015-09" db="EMBL/GenBank/DDBJ databases">
        <title>Trachymyrmex zeteki WGS genome.</title>
        <authorList>
            <person name="Nygaard S."/>
            <person name="Hu H."/>
            <person name="Boomsma J."/>
            <person name="Zhang G."/>
        </authorList>
    </citation>
    <scope>NUCLEOTIDE SEQUENCE [LARGE SCALE GENOMIC DNA]</scope>
    <source>
        <strain evidence="1">Tzet28-1</strain>
        <tissue evidence="1">Whole body</tissue>
    </source>
</reference>
<sequence length="40" mass="4454">MKHICLNFPRAPLTAADAFPHHPSDVVRVNSRTSVLRPSD</sequence>